<gene>
    <name evidence="7" type="ORF">BegalDRAFT_2421</name>
</gene>
<organism evidence="7 8">
    <name type="scientific">Beggiatoa alba B18LD</name>
    <dbReference type="NCBI Taxonomy" id="395493"/>
    <lineage>
        <taxon>Bacteria</taxon>
        <taxon>Pseudomonadati</taxon>
        <taxon>Pseudomonadota</taxon>
        <taxon>Gammaproteobacteria</taxon>
        <taxon>Thiotrichales</taxon>
        <taxon>Thiotrichaceae</taxon>
        <taxon>Beggiatoa</taxon>
    </lineage>
</organism>
<name>I3CI29_9GAMM</name>
<dbReference type="InterPro" id="IPR007863">
    <property type="entry name" value="Peptidase_M16_C"/>
</dbReference>
<dbReference type="Pfam" id="PF05193">
    <property type="entry name" value="Peptidase_M16_C"/>
    <property type="match status" value="1"/>
</dbReference>
<dbReference type="Pfam" id="PF00675">
    <property type="entry name" value="Peptidase_M16"/>
    <property type="match status" value="1"/>
</dbReference>
<comment type="cofactor">
    <cofactor evidence="1">
        <name>Zn(2+)</name>
        <dbReference type="ChEBI" id="CHEBI:29105"/>
    </cofactor>
</comment>
<protein>
    <submittedName>
        <fullName evidence="7">Putative Zn-dependent peptidase</fullName>
    </submittedName>
</protein>
<reference evidence="7 8" key="1">
    <citation type="submission" date="2011-11" db="EMBL/GenBank/DDBJ databases">
        <title>Improved High-Quality Draft sequence of Beggiatoa alba B18lD.</title>
        <authorList>
            <consortium name="US DOE Joint Genome Institute"/>
            <person name="Lucas S."/>
            <person name="Han J."/>
            <person name="Lapidus A."/>
            <person name="Cheng J.-F."/>
            <person name="Goodwin L."/>
            <person name="Pitluck S."/>
            <person name="Peters L."/>
            <person name="Mikhailova N."/>
            <person name="Held B."/>
            <person name="Detter J.C."/>
            <person name="Han C."/>
            <person name="Tapia R."/>
            <person name="Land M."/>
            <person name="Hauser L."/>
            <person name="Kyrpides N."/>
            <person name="Ivanova N."/>
            <person name="Pagani I."/>
            <person name="Samuel K."/>
            <person name="Teske A."/>
            <person name="Mueller J."/>
            <person name="Woyke T."/>
        </authorList>
    </citation>
    <scope>NUCLEOTIDE SEQUENCE [LARGE SCALE GENOMIC DNA]</scope>
    <source>
        <strain evidence="7 8">B18LD</strain>
    </source>
</reference>
<evidence type="ECO:0000256" key="4">
    <source>
        <dbReference type="SAM" id="SignalP"/>
    </source>
</evidence>
<dbReference type="InterPro" id="IPR001431">
    <property type="entry name" value="Pept_M16_Zn_BS"/>
</dbReference>
<dbReference type="InterPro" id="IPR050361">
    <property type="entry name" value="MPP/UQCRC_Complex"/>
</dbReference>
<sequence>MQFRHLLSFLPVGLLCLNTPLLAADLDPQEFKLDNGLTIIVKPDHRSPIVTSQIWYKVGASYEPAGLTGVSHFLEHLLFKGTAKHPTGEFSRIMSENGASQNAFTSTDFTAFFQTLEKSRLAISFELEADRMRNLLFDATELEKEKQVVMEERRNRTDDEPNSLLLEHFRTVAYTNSPYQNPVVGWMSDIENYQVADVKAWYQRWYAPNNATLVVAGDVEPQAVFTLVKQYFADLKPSEIVPPPVRPEVEQLGERRIVVKRPAKLPVIVMGYKVPSLKTIAPEQVTDVYALEVLAYILSGGDSSRLTRELVRGQEIASSAGAGYELLNRLEGLFTFSGVPTQQHNLSELETAFRQQVKQVQTTLVSPEELTRVKNLLVASTVYEQDSVFYQAMKLGTWATVGLDWRLSADYTKNLKAVTAEQIQAVAKKYLVDEHLTVGLLEPLPIESDASPAGALPATATQGVMQ</sequence>
<evidence type="ECO:0000259" key="6">
    <source>
        <dbReference type="Pfam" id="PF05193"/>
    </source>
</evidence>
<comment type="similarity">
    <text evidence="2 3">Belongs to the peptidase M16 family.</text>
</comment>
<dbReference type="InterPro" id="IPR011765">
    <property type="entry name" value="Pept_M16_N"/>
</dbReference>
<feature type="domain" description="Peptidase M16 N-terminal" evidence="5">
    <location>
        <begin position="40"/>
        <end position="184"/>
    </location>
</feature>
<dbReference type="Gene3D" id="3.30.830.10">
    <property type="entry name" value="Metalloenzyme, LuxS/M16 peptidase-like"/>
    <property type="match status" value="2"/>
</dbReference>
<proteinExistence type="inferred from homology"/>
<dbReference type="GO" id="GO:0006508">
    <property type="term" value="P:proteolysis"/>
    <property type="evidence" value="ECO:0007669"/>
    <property type="project" value="InterPro"/>
</dbReference>
<evidence type="ECO:0000313" key="8">
    <source>
        <dbReference type="Proteomes" id="UP000005744"/>
    </source>
</evidence>
<evidence type="ECO:0000256" key="2">
    <source>
        <dbReference type="ARBA" id="ARBA00007261"/>
    </source>
</evidence>
<evidence type="ECO:0000259" key="5">
    <source>
        <dbReference type="Pfam" id="PF00675"/>
    </source>
</evidence>
<dbReference type="PANTHER" id="PTHR11851">
    <property type="entry name" value="METALLOPROTEASE"/>
    <property type="match status" value="1"/>
</dbReference>
<feature type="domain" description="Peptidase M16 C-terminal" evidence="6">
    <location>
        <begin position="195"/>
        <end position="377"/>
    </location>
</feature>
<dbReference type="OrthoDB" id="9811314at2"/>
<dbReference type="STRING" id="395493.BegalDRAFT_2421"/>
<evidence type="ECO:0000256" key="3">
    <source>
        <dbReference type="RuleBase" id="RU004447"/>
    </source>
</evidence>
<keyword evidence="8" id="KW-1185">Reference proteome</keyword>
<accession>I3CI29</accession>
<dbReference type="GO" id="GO:0046872">
    <property type="term" value="F:metal ion binding"/>
    <property type="evidence" value="ECO:0007669"/>
    <property type="project" value="InterPro"/>
</dbReference>
<dbReference type="AlphaFoldDB" id="I3CI29"/>
<dbReference type="PROSITE" id="PS00143">
    <property type="entry name" value="INSULINASE"/>
    <property type="match status" value="1"/>
</dbReference>
<dbReference type="HOGENOM" id="CLU_009902_1_0_6"/>
<feature type="signal peptide" evidence="4">
    <location>
        <begin position="1"/>
        <end position="23"/>
    </location>
</feature>
<dbReference type="RefSeq" id="WP_002690317.1">
    <property type="nucleotide sequence ID" value="NZ_JH600070.1"/>
</dbReference>
<feature type="chain" id="PRO_5003668964" evidence="4">
    <location>
        <begin position="24"/>
        <end position="466"/>
    </location>
</feature>
<dbReference type="Proteomes" id="UP000005744">
    <property type="component" value="Unassembled WGS sequence"/>
</dbReference>
<dbReference type="PANTHER" id="PTHR11851:SF49">
    <property type="entry name" value="MITOCHONDRIAL-PROCESSING PEPTIDASE SUBUNIT ALPHA"/>
    <property type="match status" value="1"/>
</dbReference>
<keyword evidence="4" id="KW-0732">Signal</keyword>
<dbReference type="SUPFAM" id="SSF63411">
    <property type="entry name" value="LuxS/MPP-like metallohydrolase"/>
    <property type="match status" value="2"/>
</dbReference>
<dbReference type="EMBL" id="JH600070">
    <property type="protein sequence ID" value="EIJ43272.1"/>
    <property type="molecule type" value="Genomic_DNA"/>
</dbReference>
<dbReference type="GO" id="GO:0004222">
    <property type="term" value="F:metalloendopeptidase activity"/>
    <property type="evidence" value="ECO:0007669"/>
    <property type="project" value="InterPro"/>
</dbReference>
<dbReference type="eggNOG" id="COG0612">
    <property type="taxonomic scope" value="Bacteria"/>
</dbReference>
<evidence type="ECO:0000313" key="7">
    <source>
        <dbReference type="EMBL" id="EIJ43272.1"/>
    </source>
</evidence>
<evidence type="ECO:0000256" key="1">
    <source>
        <dbReference type="ARBA" id="ARBA00001947"/>
    </source>
</evidence>
<dbReference type="InterPro" id="IPR011249">
    <property type="entry name" value="Metalloenz_LuxS/M16"/>
</dbReference>